<evidence type="ECO:0008006" key="4">
    <source>
        <dbReference type="Google" id="ProtNLM"/>
    </source>
</evidence>
<dbReference type="AlphaFoldDB" id="K8F2V9"/>
<accession>K8F2V9</accession>
<gene>
    <name evidence="2" type="ORF">Bathy07g02440</name>
</gene>
<name>K8F2V9_9CHLO</name>
<dbReference type="SUPFAM" id="SSF74853">
    <property type="entry name" value="Lamin A/C globular tail domain"/>
    <property type="match status" value="1"/>
</dbReference>
<dbReference type="STRING" id="41875.K8F2V9"/>
<keyword evidence="1" id="KW-0472">Membrane</keyword>
<dbReference type="EMBL" id="FO082272">
    <property type="protein sequence ID" value="CCO66357.1"/>
    <property type="molecule type" value="Genomic_DNA"/>
</dbReference>
<dbReference type="OrthoDB" id="498721at2759"/>
<keyword evidence="1" id="KW-0812">Transmembrane</keyword>
<proteinExistence type="predicted"/>
<keyword evidence="3" id="KW-1185">Reference proteome</keyword>
<dbReference type="Pfam" id="PF08757">
    <property type="entry name" value="CotH"/>
    <property type="match status" value="1"/>
</dbReference>
<reference evidence="2 3" key="1">
    <citation type="submission" date="2011-10" db="EMBL/GenBank/DDBJ databases">
        <authorList>
            <person name="Genoscope - CEA"/>
        </authorList>
    </citation>
    <scope>NUCLEOTIDE SEQUENCE [LARGE SCALE GENOMIC DNA]</scope>
    <source>
        <strain evidence="2 3">RCC 1105</strain>
    </source>
</reference>
<feature type="transmembrane region" description="Helical" evidence="1">
    <location>
        <begin position="36"/>
        <end position="55"/>
    </location>
</feature>
<dbReference type="InterPro" id="IPR036415">
    <property type="entry name" value="Lamin_tail_dom_sf"/>
</dbReference>
<dbReference type="Proteomes" id="UP000198341">
    <property type="component" value="Chromosome 7"/>
</dbReference>
<organism evidence="2 3">
    <name type="scientific">Bathycoccus prasinos</name>
    <dbReference type="NCBI Taxonomy" id="41875"/>
    <lineage>
        <taxon>Eukaryota</taxon>
        <taxon>Viridiplantae</taxon>
        <taxon>Chlorophyta</taxon>
        <taxon>Mamiellophyceae</taxon>
        <taxon>Mamiellales</taxon>
        <taxon>Bathycoccaceae</taxon>
        <taxon>Bathycoccus</taxon>
    </lineage>
</organism>
<dbReference type="PANTHER" id="PTHR40050">
    <property type="entry name" value="INNER SPORE COAT PROTEIN H"/>
    <property type="match status" value="1"/>
</dbReference>
<dbReference type="PANTHER" id="PTHR40050:SF1">
    <property type="entry name" value="INNER SPORE COAT PROTEIN H"/>
    <property type="match status" value="1"/>
</dbReference>
<dbReference type="GeneID" id="19014733"/>
<sequence>MRHTKRRTSRATPAHEEDEMRTRCCFRKAGLARLPFLFFFFFFFFCFLSCFAFAFDQEENERGASANAFSMTTRTPKLELSSSHSSSSSQALGERRRTFLETNESLVVRARLENGHGYERKVYLKFLLGTTSNEEEKFEKMRDDGKYPDETANDGVYAVAVDVGKELGAKNGDVVLFRAEAWTESGDKKPLRSPKEDAKKDDREVTVVSQSQYSYYAVAIVSPSLKSDTNLPVLHVLRANEQDMTTDRGTTAKVFFDGKFYDEVKIRRRGSGRDEEKVGVELPPKDWPKHKFKFDFKGEQFVWNKGEPAVEEFNLNSQWQEPGEETYMRLNLANAIMDVAKVPAPTTFHVHVQVNGKYYGLFSFVEQIDETYLKRRKMWDEQNSLYKAVNWKYSNLRAPNASLSKCPWATPDWPRRWSERDGYCPQIWRKSYPAKSKTVDDLWDFTTNIARAKKYALGTSQQVYAEKVLFQILEVPSVINEMAAQTILLNNDRCAKNYYVFRNAKTKRWSRLPWDLEDALPADNRYGLVLCPKRDCSPKSTRYCVLTCEKFNSPLYCDSEHPQDIFYSEGIAQEAKSTYNELVNVILKTDRTRAMYFARLRTLMNDILGTNFIERYVARTLKTIRRDALRDSVKWKVGGIRSIDQGVLQLLSQSVKLRREQLFETYSDMIPKTVTEGEILESVNIKAFSDIDDTGIGLRSWIEIENNLPAAADISGFSIACGSNKMKVWTFAPGTVLDAKQSIYVVADESNFLDDITSNAKDNYYFFVQHGNDKFIERLEKCVKIEGRSDSLSEEKKVFFSIEPRTVDRALKTLSSSPLSIDSSNCTEPEAGPWEEWGECCRGNKCGVYCDEPDASRGRRRELNFDKFIDQLLREEEEEEEKLNETPKQQLCYPSLTANWQVDKKCGAKKCGERRVPYTCTTALQYAKKIASSSSSSSVLFGAGKSESGWDSSFSWGVKERNNIAIGIDGQEDGSGSTGSVKIQLYGEGAFALGKKITDGKVFLETFSRFNRLNVFVARERYPQPLPRLTLQIEFYFWRDGGVFSNNDASVIFSSNARFETATSDDGWQSGCYEKAFASFKNEFTRGDGGESLSDFLRNKKQLFESADTVTIKVAVRNASRKSPIVFYVGSVAFVA</sequence>
<dbReference type="Gene3D" id="2.60.40.1260">
    <property type="entry name" value="Lamin Tail domain"/>
    <property type="match status" value="1"/>
</dbReference>
<dbReference type="RefSeq" id="XP_007512269.1">
    <property type="nucleotide sequence ID" value="XM_007512207.1"/>
</dbReference>
<dbReference type="InterPro" id="IPR014867">
    <property type="entry name" value="Spore_coat_CotH_CotH2/3/7"/>
</dbReference>
<dbReference type="eggNOG" id="ENOG502RZ9N">
    <property type="taxonomic scope" value="Eukaryota"/>
</dbReference>
<protein>
    <recommendedName>
        <fullName evidence="4">LTD domain-containing protein</fullName>
    </recommendedName>
</protein>
<keyword evidence="1" id="KW-1133">Transmembrane helix</keyword>
<evidence type="ECO:0000313" key="3">
    <source>
        <dbReference type="Proteomes" id="UP000198341"/>
    </source>
</evidence>
<dbReference type="NCBIfam" id="NF041940">
    <property type="entry name" value="choice_anch_X"/>
    <property type="match status" value="1"/>
</dbReference>
<evidence type="ECO:0000256" key="1">
    <source>
        <dbReference type="SAM" id="Phobius"/>
    </source>
</evidence>
<evidence type="ECO:0000313" key="2">
    <source>
        <dbReference type="EMBL" id="CCO66357.1"/>
    </source>
</evidence>
<dbReference type="KEGG" id="bpg:Bathy07g02440"/>